<dbReference type="EMBL" id="FMSV02000557">
    <property type="protein sequence ID" value="SEH08952.1"/>
    <property type="molecule type" value="Genomic_DNA"/>
</dbReference>
<organism evidence="1 2">
    <name type="scientific">Candidatus Venteria ishoeyi</name>
    <dbReference type="NCBI Taxonomy" id="1899563"/>
    <lineage>
        <taxon>Bacteria</taxon>
        <taxon>Pseudomonadati</taxon>
        <taxon>Pseudomonadota</taxon>
        <taxon>Gammaproteobacteria</taxon>
        <taxon>Thiotrichales</taxon>
        <taxon>Thiotrichaceae</taxon>
        <taxon>Venteria</taxon>
    </lineage>
</organism>
<proteinExistence type="predicted"/>
<accession>A0A1H6FFW5</accession>
<reference evidence="1 2" key="1">
    <citation type="submission" date="2016-10" db="EMBL/GenBank/DDBJ databases">
        <authorList>
            <person name="de Groot N.N."/>
        </authorList>
    </citation>
    <scope>NUCLEOTIDE SEQUENCE [LARGE SCALE GENOMIC DNA]</scope>
    <source>
        <strain evidence="1">MBHS1</strain>
    </source>
</reference>
<sequence length="186" mass="21134">MKKWYIFLISSLFLFAESSQAEKLLIKPERLWTKPAGEIQLQVDGGVLPLRWQTTSGQIRRKEKTDNAFVYTAPQRYMQDKVRFIDNAGQETVIEIDVLRPLTISPSQRTIPVNNSARFKVYGGSGEWQINNIKGIEVEKIDTQTLQVTAGSQSGEFILLLEDKKTQDNLDVSIIVYDALGVKQQD</sequence>
<dbReference type="RefSeq" id="WP_103922451.1">
    <property type="nucleotide sequence ID" value="NZ_FMSV02000557.1"/>
</dbReference>
<keyword evidence="2" id="KW-1185">Reference proteome</keyword>
<dbReference type="OrthoDB" id="9976672at2"/>
<gene>
    <name evidence="1" type="ORF">MBHS_04845</name>
</gene>
<dbReference type="AlphaFoldDB" id="A0A1H6FFW5"/>
<evidence type="ECO:0000313" key="1">
    <source>
        <dbReference type="EMBL" id="SEH08952.1"/>
    </source>
</evidence>
<name>A0A1H6FFW5_9GAMM</name>
<evidence type="ECO:0000313" key="2">
    <source>
        <dbReference type="Proteomes" id="UP000236724"/>
    </source>
</evidence>
<protein>
    <submittedName>
        <fullName evidence="1">Uncharacterized protein</fullName>
    </submittedName>
</protein>
<dbReference type="Proteomes" id="UP000236724">
    <property type="component" value="Unassembled WGS sequence"/>
</dbReference>